<sequence length="454" mass="52166">MATIGESVAVLHVKDAKLEDVVESFEPTHITVTYNTKYISVVETETQKTVKSWSVRRGQEITSPTVWNEKEGFLTVIDKKVNRTTYQSSVETRKNAMAETPVRDNQLDSGFEEYVTENKTIDKSIDSNKTSSISPHDLKNIIEKVEDDNGKFVKDDKEQYLIVYSDDSVLLSNYHLSIPHEQISDDSQNSEFRSRVDLCMQGIEDLRVKKYPFTVIKNPTNKKLLHTSLTGVYRQHKEYSTVEVLYKHPSEFTIVEVVKDVMTVFKHICKTIIISKFRPEELNSMAVMQNIAPELFGLMNDMKSLVACIITVFTENEFDSYEEDPVHWISTCKTLYPTLCVMLQGALMVKDTRHLTKLIEDIDHIIKDQIDYKRNIKEAANTMQETTKPKHITLEGDLRNLDISSDKRFATYQSSINGFDTTELLTFQEDEILHDLEVETDFDLGQSNTETLPL</sequence>
<feature type="domain" description="Nucleolar protein 11 N-terminal" evidence="1">
    <location>
        <begin position="17"/>
        <end position="94"/>
    </location>
</feature>
<evidence type="ECO:0000313" key="2">
    <source>
        <dbReference type="EMBL" id="VDI84053.1"/>
    </source>
</evidence>
<dbReference type="AlphaFoldDB" id="A0A8B6HSD6"/>
<dbReference type="InterPro" id="IPR012584">
    <property type="entry name" value="NOL11_N"/>
</dbReference>
<evidence type="ECO:0000259" key="1">
    <source>
        <dbReference type="Pfam" id="PF08168"/>
    </source>
</evidence>
<organism evidence="2 3">
    <name type="scientific">Mytilus galloprovincialis</name>
    <name type="common">Mediterranean mussel</name>
    <dbReference type="NCBI Taxonomy" id="29158"/>
    <lineage>
        <taxon>Eukaryota</taxon>
        <taxon>Metazoa</taxon>
        <taxon>Spiralia</taxon>
        <taxon>Lophotrochozoa</taxon>
        <taxon>Mollusca</taxon>
        <taxon>Bivalvia</taxon>
        <taxon>Autobranchia</taxon>
        <taxon>Pteriomorphia</taxon>
        <taxon>Mytilida</taxon>
        <taxon>Mytiloidea</taxon>
        <taxon>Mytilidae</taxon>
        <taxon>Mytilinae</taxon>
        <taxon>Mytilus</taxon>
    </lineage>
</organism>
<evidence type="ECO:0000313" key="3">
    <source>
        <dbReference type="Proteomes" id="UP000596742"/>
    </source>
</evidence>
<reference evidence="2" key="1">
    <citation type="submission" date="2018-11" db="EMBL/GenBank/DDBJ databases">
        <authorList>
            <person name="Alioto T."/>
            <person name="Alioto T."/>
        </authorList>
    </citation>
    <scope>NUCLEOTIDE SEQUENCE</scope>
</reference>
<dbReference type="Proteomes" id="UP000596742">
    <property type="component" value="Unassembled WGS sequence"/>
</dbReference>
<proteinExistence type="predicted"/>
<accession>A0A8B6HSD6</accession>
<dbReference type="Pfam" id="PF08168">
    <property type="entry name" value="NOL11_N"/>
    <property type="match status" value="1"/>
</dbReference>
<dbReference type="EMBL" id="UYJE01010536">
    <property type="protein sequence ID" value="VDI84053.1"/>
    <property type="molecule type" value="Genomic_DNA"/>
</dbReference>
<comment type="caution">
    <text evidence="2">The sequence shown here is derived from an EMBL/GenBank/DDBJ whole genome shotgun (WGS) entry which is preliminary data.</text>
</comment>
<dbReference type="GO" id="GO:0005634">
    <property type="term" value="C:nucleus"/>
    <property type="evidence" value="ECO:0007669"/>
    <property type="project" value="InterPro"/>
</dbReference>
<keyword evidence="3" id="KW-1185">Reference proteome</keyword>
<name>A0A8B6HSD6_MYTGA</name>
<dbReference type="OrthoDB" id="6502630at2759"/>
<protein>
    <recommendedName>
        <fullName evidence="1">Nucleolar protein 11 N-terminal domain-containing protein</fullName>
    </recommendedName>
</protein>
<gene>
    <name evidence="2" type="ORF">MGAL_10B024517</name>
</gene>